<dbReference type="NCBIfam" id="TIGR00241">
    <property type="entry name" value="CoA_E_activ"/>
    <property type="match status" value="1"/>
</dbReference>
<dbReference type="RefSeq" id="WP_148136847.1">
    <property type="nucleotide sequence ID" value="NZ_CP017634.1"/>
</dbReference>
<dbReference type="AlphaFoldDB" id="A0A3G1KYF6"/>
<evidence type="ECO:0000259" key="5">
    <source>
        <dbReference type="Pfam" id="PF01869"/>
    </source>
</evidence>
<accession>A0A3G1KYF6</accession>
<dbReference type="Gene3D" id="3.30.420.40">
    <property type="match status" value="2"/>
</dbReference>
<dbReference type="OrthoDB" id="9778513at2"/>
<evidence type="ECO:0000256" key="1">
    <source>
        <dbReference type="ARBA" id="ARBA00001966"/>
    </source>
</evidence>
<evidence type="ECO:0000313" key="7">
    <source>
        <dbReference type="Proteomes" id="UP000323521"/>
    </source>
</evidence>
<dbReference type="InterPro" id="IPR002731">
    <property type="entry name" value="ATPase_BadF"/>
</dbReference>
<keyword evidence="2" id="KW-0479">Metal-binding</keyword>
<evidence type="ECO:0000256" key="3">
    <source>
        <dbReference type="ARBA" id="ARBA00023004"/>
    </source>
</evidence>
<proteinExistence type="predicted"/>
<dbReference type="InterPro" id="IPR051805">
    <property type="entry name" value="Dehydratase_Activator_Redct"/>
</dbReference>
<dbReference type="InterPro" id="IPR043129">
    <property type="entry name" value="ATPase_NBD"/>
</dbReference>
<dbReference type="GO" id="GO:0046872">
    <property type="term" value="F:metal ion binding"/>
    <property type="evidence" value="ECO:0007669"/>
    <property type="project" value="UniProtKB-KW"/>
</dbReference>
<dbReference type="InterPro" id="IPR008275">
    <property type="entry name" value="CoA_E_activase_dom"/>
</dbReference>
<keyword evidence="4" id="KW-0411">Iron-sulfur</keyword>
<feature type="domain" description="ATPase BadF/BadG/BcrA/BcrD type" evidence="5">
    <location>
        <begin position="5"/>
        <end position="250"/>
    </location>
</feature>
<dbReference type="EMBL" id="CP017634">
    <property type="protein sequence ID" value="ATW27482.1"/>
    <property type="molecule type" value="Genomic_DNA"/>
</dbReference>
<evidence type="ECO:0000256" key="2">
    <source>
        <dbReference type="ARBA" id="ARBA00022723"/>
    </source>
</evidence>
<organism evidence="6 7">
    <name type="scientific">Formimonas warabiya</name>
    <dbReference type="NCBI Taxonomy" id="1761012"/>
    <lineage>
        <taxon>Bacteria</taxon>
        <taxon>Bacillati</taxon>
        <taxon>Bacillota</taxon>
        <taxon>Clostridia</taxon>
        <taxon>Eubacteriales</taxon>
        <taxon>Peptococcaceae</taxon>
        <taxon>Candidatus Formimonas</taxon>
    </lineage>
</organism>
<protein>
    <submittedName>
        <fullName evidence="6">2-hydroxyglutaryl-CoA dehydratase</fullName>
    </submittedName>
</protein>
<keyword evidence="3" id="KW-0408">Iron</keyword>
<dbReference type="Proteomes" id="UP000323521">
    <property type="component" value="Chromosome"/>
</dbReference>
<evidence type="ECO:0000313" key="6">
    <source>
        <dbReference type="EMBL" id="ATW27482.1"/>
    </source>
</evidence>
<sequence length="257" mass="26953">MFFAGVDVGSVAAKALILQDREIIASAIEPTGWSPRGAGRSVFEKAAERAGIQPADLKRVIGTGYGRVSLDFIDQAVTEITCHAKGANYWFPDPALVIDIGGQDSKAIAVDGKGKVLNFVMNDKCAAGTGRFLQLTMHTLGLELDQLDQLMLVEPVAINSMCTVFAESEVVSLLAAGVPKEKIAAGLYHSIARRISAMIGSFGPFSQVIFTGGLANNKGMQTTLSKVLGASIAVPENPQMIGALGAALIGEGMAHHQ</sequence>
<dbReference type="KEGG" id="fwa:DCMF_24445"/>
<evidence type="ECO:0000256" key="4">
    <source>
        <dbReference type="ARBA" id="ARBA00023014"/>
    </source>
</evidence>
<dbReference type="Pfam" id="PF01869">
    <property type="entry name" value="BcrAD_BadFG"/>
    <property type="match status" value="1"/>
</dbReference>
<dbReference type="GO" id="GO:0051536">
    <property type="term" value="F:iron-sulfur cluster binding"/>
    <property type="evidence" value="ECO:0007669"/>
    <property type="project" value="UniProtKB-KW"/>
</dbReference>
<dbReference type="CDD" id="cd24036">
    <property type="entry name" value="ASKHA_NBD_BcrAD_BadFG_HgdC_HadI"/>
    <property type="match status" value="1"/>
</dbReference>
<name>A0A3G1KYF6_FORW1</name>
<gene>
    <name evidence="6" type="ORF">DCMF_24445</name>
</gene>
<dbReference type="PANTHER" id="PTHR32329:SF2">
    <property type="entry name" value="BIFUNCTIONAL PROTEIN [INCLUDES 2-HYDROXYACYL-COA DEHYDRATASE (N-TER) AND ITS ACTIVATOR DOMAIN (C_TERM)"/>
    <property type="match status" value="1"/>
</dbReference>
<reference evidence="6 7" key="1">
    <citation type="submission" date="2016-10" db="EMBL/GenBank/DDBJ databases">
        <title>Complete Genome Sequence of Peptococcaceae strain DCMF.</title>
        <authorList>
            <person name="Edwards R.J."/>
            <person name="Holland S.I."/>
            <person name="Deshpande N.P."/>
            <person name="Wong Y.K."/>
            <person name="Ertan H."/>
            <person name="Manefield M."/>
            <person name="Russell T.L."/>
            <person name="Lee M.J."/>
        </authorList>
    </citation>
    <scope>NUCLEOTIDE SEQUENCE [LARGE SCALE GENOMIC DNA]</scope>
    <source>
        <strain evidence="6 7">DCMF</strain>
    </source>
</reference>
<dbReference type="PANTHER" id="PTHR32329">
    <property type="entry name" value="BIFUNCTIONAL PROTEIN [INCLUDES 2-HYDROXYACYL-COA DEHYDRATASE (N-TER) AND ITS ACTIVATOR DOMAIN (C_TERM)-RELATED"/>
    <property type="match status" value="1"/>
</dbReference>
<dbReference type="SUPFAM" id="SSF53067">
    <property type="entry name" value="Actin-like ATPase domain"/>
    <property type="match status" value="1"/>
</dbReference>
<keyword evidence="7" id="KW-1185">Reference proteome</keyword>
<comment type="cofactor">
    <cofactor evidence="1">
        <name>[4Fe-4S] cluster</name>
        <dbReference type="ChEBI" id="CHEBI:49883"/>
    </cofactor>
</comment>